<proteinExistence type="predicted"/>
<accession>A0A6I6MT76</accession>
<sequence>MRIFVTGASGFVGGAAVRKLVADGHDVRAMSRSEKSDAKIAALGGKSVRCDLEDVAAAHIGDAEAIIHAAAFVEQWGPRDAWRKFNVDGTARMLKATREAGAKRFIHIGTEAALFHGQHLRGVDETYPIAPNSPYPYSSTKAQAEQLVRDANAPGFETIVLRPRFIWGPGDTTLLPLIVQMARAGKFMWVNGGRSMTSTTHINNLIHAIDLALSKGHGGEAYFILDDGVRPMREMMSGMAASQGVDLGDKSVPGWLADTIGATCEIAWSTLPLKRDPPLTRFSAMIMSRDSVLNDAKARTDMGYRPLISVEEGLRALAAR</sequence>
<dbReference type="Gene3D" id="3.40.50.720">
    <property type="entry name" value="NAD(P)-binding Rossmann-like Domain"/>
    <property type="match status" value="1"/>
</dbReference>
<evidence type="ECO:0000259" key="1">
    <source>
        <dbReference type="Pfam" id="PF01073"/>
    </source>
</evidence>
<dbReference type="Proteomes" id="UP000431269">
    <property type="component" value="Chromosome"/>
</dbReference>
<reference evidence="3" key="1">
    <citation type="submission" date="2019-12" db="EMBL/GenBank/DDBJ databases">
        <title>Complete genome of Terracaulis silvestris 0127_4.</title>
        <authorList>
            <person name="Vieira S."/>
            <person name="Riedel T."/>
            <person name="Sproer C."/>
            <person name="Pascual J."/>
            <person name="Boedeker C."/>
            <person name="Overmann J."/>
        </authorList>
    </citation>
    <scope>NUCLEOTIDE SEQUENCE [LARGE SCALE GENOMIC DNA]</scope>
    <source>
        <strain evidence="3">0127_4</strain>
    </source>
</reference>
<dbReference type="RefSeq" id="WP_158765794.1">
    <property type="nucleotide sequence ID" value="NZ_CP047045.1"/>
</dbReference>
<dbReference type="SUPFAM" id="SSF51735">
    <property type="entry name" value="NAD(P)-binding Rossmann-fold domains"/>
    <property type="match status" value="1"/>
</dbReference>
<keyword evidence="3" id="KW-1185">Reference proteome</keyword>
<gene>
    <name evidence="2" type="ORF">DSM104635_01726</name>
</gene>
<evidence type="ECO:0000313" key="2">
    <source>
        <dbReference type="EMBL" id="QGZ94892.1"/>
    </source>
</evidence>
<organism evidence="2 3">
    <name type="scientific">Terricaulis silvestris</name>
    <dbReference type="NCBI Taxonomy" id="2686094"/>
    <lineage>
        <taxon>Bacteria</taxon>
        <taxon>Pseudomonadati</taxon>
        <taxon>Pseudomonadota</taxon>
        <taxon>Alphaproteobacteria</taxon>
        <taxon>Caulobacterales</taxon>
        <taxon>Caulobacteraceae</taxon>
        <taxon>Terricaulis</taxon>
    </lineage>
</organism>
<dbReference type="GO" id="GO:0016616">
    <property type="term" value="F:oxidoreductase activity, acting on the CH-OH group of donors, NAD or NADP as acceptor"/>
    <property type="evidence" value="ECO:0007669"/>
    <property type="project" value="InterPro"/>
</dbReference>
<dbReference type="InterPro" id="IPR036291">
    <property type="entry name" value="NAD(P)-bd_dom_sf"/>
</dbReference>
<feature type="domain" description="3-beta hydroxysteroid dehydrogenase/isomerase" evidence="1">
    <location>
        <begin position="5"/>
        <end position="227"/>
    </location>
</feature>
<name>A0A6I6MT76_9CAUL</name>
<dbReference type="GO" id="GO:0005737">
    <property type="term" value="C:cytoplasm"/>
    <property type="evidence" value="ECO:0007669"/>
    <property type="project" value="TreeGrafter"/>
</dbReference>
<dbReference type="GO" id="GO:0006694">
    <property type="term" value="P:steroid biosynthetic process"/>
    <property type="evidence" value="ECO:0007669"/>
    <property type="project" value="InterPro"/>
</dbReference>
<dbReference type="PANTHER" id="PTHR48079:SF6">
    <property type="entry name" value="NAD(P)-BINDING DOMAIN-CONTAINING PROTEIN-RELATED"/>
    <property type="match status" value="1"/>
</dbReference>
<protein>
    <submittedName>
        <fullName evidence="2">Cholesterol dehydrogenase</fullName>
    </submittedName>
</protein>
<dbReference type="PANTHER" id="PTHR48079">
    <property type="entry name" value="PROTEIN YEEZ"/>
    <property type="match status" value="1"/>
</dbReference>
<dbReference type="KEGG" id="tsv:DSM104635_01726"/>
<dbReference type="InterPro" id="IPR051783">
    <property type="entry name" value="NAD(P)-dependent_oxidoreduct"/>
</dbReference>
<dbReference type="InterPro" id="IPR002225">
    <property type="entry name" value="3Beta_OHSteriod_DH/Estase"/>
</dbReference>
<evidence type="ECO:0000313" key="3">
    <source>
        <dbReference type="Proteomes" id="UP000431269"/>
    </source>
</evidence>
<dbReference type="AlphaFoldDB" id="A0A6I6MT76"/>
<dbReference type="Pfam" id="PF01073">
    <property type="entry name" value="3Beta_HSD"/>
    <property type="match status" value="1"/>
</dbReference>
<dbReference type="EMBL" id="CP047045">
    <property type="protein sequence ID" value="QGZ94892.1"/>
    <property type="molecule type" value="Genomic_DNA"/>
</dbReference>
<dbReference type="GO" id="GO:0004029">
    <property type="term" value="F:aldehyde dehydrogenase (NAD+) activity"/>
    <property type="evidence" value="ECO:0007669"/>
    <property type="project" value="TreeGrafter"/>
</dbReference>